<dbReference type="Gene3D" id="3.50.50.60">
    <property type="entry name" value="FAD/NAD(P)-binding domain"/>
    <property type="match status" value="1"/>
</dbReference>
<organism evidence="3 4">
    <name type="scientific">Pseudomonas putida</name>
    <name type="common">Arthrobacter siderocapsulatus</name>
    <dbReference type="NCBI Taxonomy" id="303"/>
    <lineage>
        <taxon>Bacteria</taxon>
        <taxon>Pseudomonadati</taxon>
        <taxon>Pseudomonadota</taxon>
        <taxon>Gammaproteobacteria</taxon>
        <taxon>Pseudomonadales</taxon>
        <taxon>Pseudomonadaceae</taxon>
        <taxon>Pseudomonas</taxon>
    </lineage>
</organism>
<reference evidence="3 4" key="1">
    <citation type="submission" date="2016-03" db="EMBL/GenBank/DDBJ databases">
        <title>Draft Genome Assembly of Pseudomonas putida strain CBF10-2.</title>
        <authorList>
            <person name="Iyer R.S."/>
            <person name="Damania A."/>
        </authorList>
    </citation>
    <scope>NUCLEOTIDE SEQUENCE [LARGE SCALE GENOMIC DNA]</scope>
    <source>
        <strain evidence="3 4">CBF10-2</strain>
    </source>
</reference>
<gene>
    <name evidence="3" type="ORF">AYO28_05180</name>
</gene>
<evidence type="ECO:0000256" key="1">
    <source>
        <dbReference type="ARBA" id="ARBA00023002"/>
    </source>
</evidence>
<dbReference type="InterPro" id="IPR006076">
    <property type="entry name" value="FAD-dep_OxRdtase"/>
</dbReference>
<evidence type="ECO:0000259" key="2">
    <source>
        <dbReference type="Pfam" id="PF01266"/>
    </source>
</evidence>
<proteinExistence type="predicted"/>
<dbReference type="Proteomes" id="UP000077752">
    <property type="component" value="Unassembled WGS sequence"/>
</dbReference>
<protein>
    <submittedName>
        <fullName evidence="3">FAD-dependent oxidoreductase</fullName>
    </submittedName>
</protein>
<dbReference type="PANTHER" id="PTHR13847">
    <property type="entry name" value="SARCOSINE DEHYDROGENASE-RELATED"/>
    <property type="match status" value="1"/>
</dbReference>
<dbReference type="PANTHER" id="PTHR13847:SF275">
    <property type="entry name" value="GAMMA-GLUTAMYLPUTRESCINE OXIDOREDUCTASE"/>
    <property type="match status" value="1"/>
</dbReference>
<accession>A0A177SVE2</accession>
<dbReference type="GO" id="GO:0005737">
    <property type="term" value="C:cytoplasm"/>
    <property type="evidence" value="ECO:0007669"/>
    <property type="project" value="TreeGrafter"/>
</dbReference>
<sequence length="429" mass="46695">MPDLRQQCLWEHITPPAAPASVLSTDAVADVCIIGGGITGLCAALHLLEQGKSVVVLEARDIGHGGSGRNVGLVNAGTWIRPDDVEATLGLQQGSRLNKVLGEAPAEVFALIQRLGIDCQAHNDGTLHMAHNATGVADLQARHAQWARRGADVELLTGARCEDYCGTRQISVALLDRRAGTINPMAYTRGLAEAVERLGGRIHTRSPVQGLQRNGSRGWQVKTAKAVVEAEKVVISTGAYTEGDWTDLQKHFFRGYYYQVASVPLHGAAADNVLKHGQGSWDTRTVLSSIRRDDQGRLLLGSLGRVDNKPSWFIRRWADRIQGHYFPELGKVEWEMHWTGCIDFTPDHLMRLFEPAPGIVAVTGYNGRGNTTGTVIGKAFARFLMQDDPAALPIPFSPMKPVAVPALRTGFYETGFSLYHAGQCLRVVL</sequence>
<dbReference type="RefSeq" id="WP_064301063.1">
    <property type="nucleotide sequence ID" value="NZ_LUCV01000003.1"/>
</dbReference>
<evidence type="ECO:0000313" key="3">
    <source>
        <dbReference type="EMBL" id="OAI94903.1"/>
    </source>
</evidence>
<feature type="domain" description="FAD dependent oxidoreductase" evidence="2">
    <location>
        <begin position="30"/>
        <end position="381"/>
    </location>
</feature>
<dbReference type="EMBL" id="LUCV01000003">
    <property type="protein sequence ID" value="OAI94903.1"/>
    <property type="molecule type" value="Genomic_DNA"/>
</dbReference>
<dbReference type="SUPFAM" id="SSF51905">
    <property type="entry name" value="FAD/NAD(P)-binding domain"/>
    <property type="match status" value="1"/>
</dbReference>
<evidence type="ECO:0000313" key="4">
    <source>
        <dbReference type="Proteomes" id="UP000077752"/>
    </source>
</evidence>
<dbReference type="InterPro" id="IPR036188">
    <property type="entry name" value="FAD/NAD-bd_sf"/>
</dbReference>
<name>A0A177SVE2_PSEPU</name>
<dbReference type="Pfam" id="PF01266">
    <property type="entry name" value="DAO"/>
    <property type="match status" value="1"/>
</dbReference>
<dbReference type="Gene3D" id="3.30.9.10">
    <property type="entry name" value="D-Amino Acid Oxidase, subunit A, domain 2"/>
    <property type="match status" value="1"/>
</dbReference>
<dbReference type="GO" id="GO:0016491">
    <property type="term" value="F:oxidoreductase activity"/>
    <property type="evidence" value="ECO:0007669"/>
    <property type="project" value="UniProtKB-KW"/>
</dbReference>
<dbReference type="AlphaFoldDB" id="A0A177SVE2"/>
<keyword evidence="1" id="KW-0560">Oxidoreductase</keyword>
<comment type="caution">
    <text evidence="3">The sequence shown here is derived from an EMBL/GenBank/DDBJ whole genome shotgun (WGS) entry which is preliminary data.</text>
</comment>